<dbReference type="InterPro" id="IPR051824">
    <property type="entry name" value="LRR_Rcpt-Like_S/T_Kinase"/>
</dbReference>
<dbReference type="Gene3D" id="3.30.200.20">
    <property type="entry name" value="Phosphorylase Kinase, domain 1"/>
    <property type="match status" value="1"/>
</dbReference>
<comment type="subcellular location">
    <subcellularLocation>
        <location evidence="1">Membrane</location>
        <topology evidence="1">Single-pass type I membrane protein</topology>
    </subcellularLocation>
</comment>
<dbReference type="PANTHER" id="PTHR48006:SF74">
    <property type="entry name" value="LRR RECEPTOR-LIKE KINASE FAMILY PROTEIN"/>
    <property type="match status" value="1"/>
</dbReference>
<protein>
    <submittedName>
        <fullName evidence="6">Probably inactive leucine-rich repeat receptor-like protein kinase At5g48380</fullName>
    </submittedName>
</protein>
<dbReference type="InterPro" id="IPR001245">
    <property type="entry name" value="Ser-Thr/Tyr_kinase_cat_dom"/>
</dbReference>
<dbReference type="OrthoDB" id="1890790at2759"/>
<proteinExistence type="predicted"/>
<dbReference type="Pfam" id="PF07714">
    <property type="entry name" value="PK_Tyr_Ser-Thr"/>
    <property type="match status" value="1"/>
</dbReference>
<keyword evidence="3" id="KW-0812">Transmembrane</keyword>
<gene>
    <name evidence="6" type="primary">LOC113859925</name>
</gene>
<evidence type="ECO:0000256" key="3">
    <source>
        <dbReference type="SAM" id="Phobius"/>
    </source>
</evidence>
<evidence type="ECO:0000256" key="1">
    <source>
        <dbReference type="ARBA" id="ARBA00004479"/>
    </source>
</evidence>
<keyword evidence="3" id="KW-1133">Transmembrane helix</keyword>
<name>A0A8B8L170_ABRPR</name>
<evidence type="ECO:0000259" key="4">
    <source>
        <dbReference type="PROSITE" id="PS50011"/>
    </source>
</evidence>
<dbReference type="GO" id="GO:0004672">
    <property type="term" value="F:protein kinase activity"/>
    <property type="evidence" value="ECO:0007669"/>
    <property type="project" value="InterPro"/>
</dbReference>
<feature type="domain" description="Protein kinase" evidence="4">
    <location>
        <begin position="73"/>
        <end position="327"/>
    </location>
</feature>
<dbReference type="SUPFAM" id="SSF56112">
    <property type="entry name" value="Protein kinase-like (PK-like)"/>
    <property type="match status" value="1"/>
</dbReference>
<dbReference type="InterPro" id="IPR011009">
    <property type="entry name" value="Kinase-like_dom_sf"/>
</dbReference>
<dbReference type="GeneID" id="113859925"/>
<dbReference type="AlphaFoldDB" id="A0A8B8L170"/>
<reference evidence="6" key="2">
    <citation type="submission" date="2025-08" db="UniProtKB">
        <authorList>
            <consortium name="RefSeq"/>
        </authorList>
    </citation>
    <scope>IDENTIFICATION</scope>
    <source>
        <tissue evidence="6">Young leaves</tissue>
    </source>
</reference>
<dbReference type="KEGG" id="aprc:113859925"/>
<dbReference type="GO" id="GO:0005524">
    <property type="term" value="F:ATP binding"/>
    <property type="evidence" value="ECO:0007669"/>
    <property type="project" value="InterPro"/>
</dbReference>
<dbReference type="PROSITE" id="PS50011">
    <property type="entry name" value="PROTEIN_KINASE_DOM"/>
    <property type="match status" value="1"/>
</dbReference>
<dbReference type="Gene3D" id="1.10.510.10">
    <property type="entry name" value="Transferase(Phosphotransferase) domain 1"/>
    <property type="match status" value="1"/>
</dbReference>
<dbReference type="PANTHER" id="PTHR48006">
    <property type="entry name" value="LEUCINE-RICH REPEAT-CONTAINING PROTEIN DDB_G0281931-RELATED"/>
    <property type="match status" value="1"/>
</dbReference>
<evidence type="ECO:0000313" key="5">
    <source>
        <dbReference type="Proteomes" id="UP000694853"/>
    </source>
</evidence>
<feature type="region of interest" description="Disordered" evidence="2">
    <location>
        <begin position="324"/>
        <end position="344"/>
    </location>
</feature>
<keyword evidence="3" id="KW-0472">Membrane</keyword>
<dbReference type="RefSeq" id="XP_027348384.1">
    <property type="nucleotide sequence ID" value="XM_027492583.1"/>
</dbReference>
<sequence length="358" mass="40632">MESSNQFHESFRQGLIVGYLFSATFVIVFYMSYCLPSQLVKRRKSMTPQITKLLERLTSTLSLEELHDATDCFAIDNVIGMGKMGIMYEGRLPNGQLLAIKRPFYSQLFKRQFLSEIMVLSKYTHTNIVPLFGFCNEGKEKILVYQYMSNGRLSKWLDPLESEVVRLKWPQRFNIALGMARGLAWLHHCCDLHIVHLNLCSQCILLDDNFEPKISNFGEAKFMNPNTENDVGMVFKVSDGKKDVYDFGSVLFELITGKSYNELSLSSSIANLSGNPSNFYDAIDKSLIGEGFENQVCALLKVACECVQALPDQRPTMLEVYNNVSNMRKGQRGSSDDSDPPRRSEIVSITSRVEIIEL</sequence>
<reference evidence="5" key="1">
    <citation type="journal article" date="2019" name="Toxins">
        <title>Detection of Abrin-Like and Prepropulchellin-Like Toxin Genes and Transcripts Using Whole Genome Sequencing and Full-Length Transcript Sequencing of Abrus precatorius.</title>
        <authorList>
            <person name="Hovde B.T."/>
            <person name="Daligault H.E."/>
            <person name="Hanschen E.R."/>
            <person name="Kunde Y.A."/>
            <person name="Johnson M.B."/>
            <person name="Starkenburg S.R."/>
            <person name="Johnson S.L."/>
        </authorList>
    </citation>
    <scope>NUCLEOTIDE SEQUENCE [LARGE SCALE GENOMIC DNA]</scope>
</reference>
<dbReference type="Proteomes" id="UP000694853">
    <property type="component" value="Unplaced"/>
</dbReference>
<dbReference type="GO" id="GO:0016020">
    <property type="term" value="C:membrane"/>
    <property type="evidence" value="ECO:0007669"/>
    <property type="project" value="UniProtKB-SubCell"/>
</dbReference>
<accession>A0A8B8L170</accession>
<feature type="transmembrane region" description="Helical" evidence="3">
    <location>
        <begin position="16"/>
        <end position="36"/>
    </location>
</feature>
<evidence type="ECO:0000256" key="2">
    <source>
        <dbReference type="SAM" id="MobiDB-lite"/>
    </source>
</evidence>
<keyword evidence="5" id="KW-1185">Reference proteome</keyword>
<dbReference type="InterPro" id="IPR000719">
    <property type="entry name" value="Prot_kinase_dom"/>
</dbReference>
<evidence type="ECO:0000313" key="6">
    <source>
        <dbReference type="RefSeq" id="XP_027348384.1"/>
    </source>
</evidence>
<organism evidence="5 6">
    <name type="scientific">Abrus precatorius</name>
    <name type="common">Indian licorice</name>
    <name type="synonym">Glycine abrus</name>
    <dbReference type="NCBI Taxonomy" id="3816"/>
    <lineage>
        <taxon>Eukaryota</taxon>
        <taxon>Viridiplantae</taxon>
        <taxon>Streptophyta</taxon>
        <taxon>Embryophyta</taxon>
        <taxon>Tracheophyta</taxon>
        <taxon>Spermatophyta</taxon>
        <taxon>Magnoliopsida</taxon>
        <taxon>eudicotyledons</taxon>
        <taxon>Gunneridae</taxon>
        <taxon>Pentapetalae</taxon>
        <taxon>rosids</taxon>
        <taxon>fabids</taxon>
        <taxon>Fabales</taxon>
        <taxon>Fabaceae</taxon>
        <taxon>Papilionoideae</taxon>
        <taxon>50 kb inversion clade</taxon>
        <taxon>NPAAA clade</taxon>
        <taxon>indigoferoid/millettioid clade</taxon>
        <taxon>Abreae</taxon>
        <taxon>Abrus</taxon>
    </lineage>
</organism>